<dbReference type="PANTHER" id="PTHR46018:SF4">
    <property type="entry name" value="METALLO-HYDROLASE YHFI-RELATED"/>
    <property type="match status" value="1"/>
</dbReference>
<evidence type="ECO:0000259" key="2">
    <source>
        <dbReference type="SMART" id="SM00849"/>
    </source>
</evidence>
<name>A0A931HT00_9BACI</name>
<proteinExistence type="predicted"/>
<dbReference type="Pfam" id="PF12706">
    <property type="entry name" value="Lactamase_B_2"/>
    <property type="match status" value="1"/>
</dbReference>
<dbReference type="Proteomes" id="UP000614490">
    <property type="component" value="Unassembled WGS sequence"/>
</dbReference>
<accession>A0A931HT00</accession>
<dbReference type="AlphaFoldDB" id="A0A931HT00"/>
<evidence type="ECO:0000256" key="1">
    <source>
        <dbReference type="ARBA" id="ARBA00022833"/>
    </source>
</evidence>
<sequence>MKVTIIGCWGAYPAPGNATSGYLFECDGFTLLVDCGSGVLSRLQQFVKVEEVDAVLLSHYHHDHVADIGPLQYACLVTNTLNETKNILPIYGHDEEPEKFRSLTHQYTEGVAYDPSRTLQIGPFTIDFQKTSHPVPCYGMKITDGTSTVVYTADTSYTDDWIAFSHQADLLITDTNFYKGMDGKGPGHMTSTEAAHIAAKGEVSTLWLSHLPHFGQLTKLKQEAEDVFSGTIQIAQEGLSWKGPKE</sequence>
<comment type="caution">
    <text evidence="3">The sequence shown here is derived from an EMBL/GenBank/DDBJ whole genome shotgun (WGS) entry which is preliminary data.</text>
</comment>
<keyword evidence="4" id="KW-1185">Reference proteome</keyword>
<dbReference type="SMART" id="SM00849">
    <property type="entry name" value="Lactamase_B"/>
    <property type="match status" value="1"/>
</dbReference>
<dbReference type="InterPro" id="IPR036866">
    <property type="entry name" value="RibonucZ/Hydroxyglut_hydro"/>
</dbReference>
<gene>
    <name evidence="3" type="ORF">H0267_00780</name>
</gene>
<dbReference type="GO" id="GO:0042781">
    <property type="term" value="F:3'-tRNA processing endoribonuclease activity"/>
    <property type="evidence" value="ECO:0007669"/>
    <property type="project" value="TreeGrafter"/>
</dbReference>
<reference evidence="3 4" key="1">
    <citation type="journal article" date="2005" name="Int. J. Syst. Evol. Microbiol.">
        <title>Halobacillus yeomjeoni sp. nov., isolated from a marine solar saltern in Korea.</title>
        <authorList>
            <person name="Yoon J.H."/>
            <person name="Kang S.J."/>
            <person name="Lee C.H."/>
            <person name="Oh H.W."/>
            <person name="Oh T.K."/>
        </authorList>
    </citation>
    <scope>NUCLEOTIDE SEQUENCE [LARGE SCALE GENOMIC DNA]</scope>
    <source>
        <strain evidence="3 4">KCTC 3957</strain>
    </source>
</reference>
<evidence type="ECO:0000313" key="4">
    <source>
        <dbReference type="Proteomes" id="UP000614490"/>
    </source>
</evidence>
<organism evidence="3 4">
    <name type="scientific">Halobacillus yeomjeoni</name>
    <dbReference type="NCBI Taxonomy" id="311194"/>
    <lineage>
        <taxon>Bacteria</taxon>
        <taxon>Bacillati</taxon>
        <taxon>Bacillota</taxon>
        <taxon>Bacilli</taxon>
        <taxon>Bacillales</taxon>
        <taxon>Bacillaceae</taxon>
        <taxon>Halobacillus</taxon>
    </lineage>
</organism>
<keyword evidence="1" id="KW-0862">Zinc</keyword>
<feature type="domain" description="Metallo-beta-lactamase" evidence="2">
    <location>
        <begin position="18"/>
        <end position="210"/>
    </location>
</feature>
<dbReference type="PANTHER" id="PTHR46018">
    <property type="entry name" value="ZINC PHOSPHODIESTERASE ELAC PROTEIN 1"/>
    <property type="match status" value="1"/>
</dbReference>
<dbReference type="RefSeq" id="WP_197315380.1">
    <property type="nucleotide sequence ID" value="NZ_JADZSC010000001.1"/>
</dbReference>
<dbReference type="EMBL" id="JADZSC010000001">
    <property type="protein sequence ID" value="MBH0228731.1"/>
    <property type="molecule type" value="Genomic_DNA"/>
</dbReference>
<dbReference type="Gene3D" id="3.60.15.10">
    <property type="entry name" value="Ribonuclease Z/Hydroxyacylglutathione hydrolase-like"/>
    <property type="match status" value="1"/>
</dbReference>
<dbReference type="InterPro" id="IPR001279">
    <property type="entry name" value="Metallo-B-lactamas"/>
</dbReference>
<evidence type="ECO:0000313" key="3">
    <source>
        <dbReference type="EMBL" id="MBH0228731.1"/>
    </source>
</evidence>
<dbReference type="CDD" id="cd07716">
    <property type="entry name" value="RNaseZ_short-form-like_MBL-fold"/>
    <property type="match status" value="1"/>
</dbReference>
<protein>
    <submittedName>
        <fullName evidence="3">MBL fold metallo-hydrolase</fullName>
    </submittedName>
</protein>
<dbReference type="SUPFAM" id="SSF56281">
    <property type="entry name" value="Metallo-hydrolase/oxidoreductase"/>
    <property type="match status" value="1"/>
</dbReference>